<dbReference type="Pfam" id="PF04932">
    <property type="entry name" value="Wzy_C"/>
    <property type="match status" value="1"/>
</dbReference>
<evidence type="ECO:0000256" key="5">
    <source>
        <dbReference type="SAM" id="Phobius"/>
    </source>
</evidence>
<dbReference type="GO" id="GO:0016020">
    <property type="term" value="C:membrane"/>
    <property type="evidence" value="ECO:0007669"/>
    <property type="project" value="UniProtKB-SubCell"/>
</dbReference>
<keyword evidence="4 5" id="KW-0472">Membrane</keyword>
<feature type="transmembrane region" description="Helical" evidence="5">
    <location>
        <begin position="237"/>
        <end position="257"/>
    </location>
</feature>
<feature type="transmembrane region" description="Helical" evidence="5">
    <location>
        <begin position="114"/>
        <end position="137"/>
    </location>
</feature>
<accession>A0A6L6WL58</accession>
<dbReference type="AlphaFoldDB" id="A0A6L6WL58"/>
<evidence type="ECO:0000256" key="2">
    <source>
        <dbReference type="ARBA" id="ARBA00022692"/>
    </source>
</evidence>
<keyword evidence="2 5" id="KW-0812">Transmembrane</keyword>
<sequence>MIDFAKLEPRLIGQAQTKQPVQKVTPSTVSNELVFETITIQESGLRRSANAAAKLNDIAAVFVVVFLLVGPVPIGANHPLAWLGFAAAISVFVGLYALSMFYIDPGRLSRTGRYRAIVGLGVGLILFCAAQLLPFSFSSLAELPERLLPDRLTVSAPATALGVIRIFSYALLFVLVLEISANTNRAAWLLKCMFYIIVVHAAWSLISLSLLGDTLLLSPKTAYEGFATGFFVNRNSFATYLSMGLMIGFGKMLFLLLGPTARSAKRPTLIRRLSMDFFIQASLSGVILAALLATGSRLGVFSALLGGLFLFSSMLLKANSLPRWKVAAVLLSTAVVACFAIVMAAPNLASRLVFFEHSIGLRVELYRQTLEMIFHRPWFGYGLDSFAAAFELFHKPSLLTGFIWDRPHSTYLTLWAELGVVAGSIPLVILGLCFVRMLSQIRVRKNTYLPATVASAVVVVCAVHSLGDFSLEMAANAYLFIVLTGVGISERV</sequence>
<feature type="transmembrane region" description="Helical" evidence="5">
    <location>
        <begin position="157"/>
        <end position="180"/>
    </location>
</feature>
<keyword evidence="3 5" id="KW-1133">Transmembrane helix</keyword>
<dbReference type="InterPro" id="IPR051533">
    <property type="entry name" value="WaaL-like"/>
</dbReference>
<dbReference type="EMBL" id="WQLV01000025">
    <property type="protein sequence ID" value="MVO18573.1"/>
    <property type="molecule type" value="Genomic_DNA"/>
</dbReference>
<comment type="caution">
    <text evidence="7">The sequence shown here is derived from an EMBL/GenBank/DDBJ whole genome shotgun (WGS) entry which is preliminary data.</text>
</comment>
<evidence type="ECO:0000259" key="6">
    <source>
        <dbReference type="Pfam" id="PF04932"/>
    </source>
</evidence>
<gene>
    <name evidence="7" type="ORF">GO984_22440</name>
</gene>
<proteinExistence type="predicted"/>
<feature type="transmembrane region" description="Helical" evidence="5">
    <location>
        <begin position="80"/>
        <end position="102"/>
    </location>
</feature>
<evidence type="ECO:0000256" key="4">
    <source>
        <dbReference type="ARBA" id="ARBA00023136"/>
    </source>
</evidence>
<protein>
    <recommendedName>
        <fullName evidence="6">O-antigen ligase-related domain-containing protein</fullName>
    </recommendedName>
</protein>
<feature type="domain" description="O-antigen ligase-related" evidence="6">
    <location>
        <begin position="286"/>
        <end position="424"/>
    </location>
</feature>
<reference evidence="7 8" key="1">
    <citation type="submission" date="2019-12" db="EMBL/GenBank/DDBJ databases">
        <authorList>
            <person name="Zhang Y.-J."/>
        </authorList>
    </citation>
    <scope>NUCLEOTIDE SEQUENCE [LARGE SCALE GENOMIC DNA]</scope>
    <source>
        <strain evidence="7 8">CY05</strain>
    </source>
</reference>
<feature type="transmembrane region" description="Helical" evidence="5">
    <location>
        <begin position="192"/>
        <end position="217"/>
    </location>
</feature>
<dbReference type="PANTHER" id="PTHR37422">
    <property type="entry name" value="TEICHURONIC ACID BIOSYNTHESIS PROTEIN TUAE"/>
    <property type="match status" value="1"/>
</dbReference>
<organism evidence="7 8">
    <name type="scientific">Parasedimentitalea huanghaiensis</name>
    <dbReference type="NCBI Taxonomy" id="2682100"/>
    <lineage>
        <taxon>Bacteria</taxon>
        <taxon>Pseudomonadati</taxon>
        <taxon>Pseudomonadota</taxon>
        <taxon>Alphaproteobacteria</taxon>
        <taxon>Rhodobacterales</taxon>
        <taxon>Paracoccaceae</taxon>
        <taxon>Parasedimentitalea</taxon>
    </lineage>
</organism>
<dbReference type="InterPro" id="IPR007016">
    <property type="entry name" value="O-antigen_ligase-rel_domated"/>
</dbReference>
<feature type="transmembrane region" description="Helical" evidence="5">
    <location>
        <begin position="328"/>
        <end position="349"/>
    </location>
</feature>
<feature type="transmembrane region" description="Helical" evidence="5">
    <location>
        <begin position="298"/>
        <end position="316"/>
    </location>
</feature>
<feature type="transmembrane region" description="Helical" evidence="5">
    <location>
        <begin position="269"/>
        <end position="292"/>
    </location>
</feature>
<evidence type="ECO:0000256" key="3">
    <source>
        <dbReference type="ARBA" id="ARBA00022989"/>
    </source>
</evidence>
<evidence type="ECO:0000313" key="8">
    <source>
        <dbReference type="Proteomes" id="UP000478892"/>
    </source>
</evidence>
<feature type="transmembrane region" description="Helical" evidence="5">
    <location>
        <begin position="414"/>
        <end position="435"/>
    </location>
</feature>
<dbReference type="Proteomes" id="UP000478892">
    <property type="component" value="Unassembled WGS sequence"/>
</dbReference>
<comment type="subcellular location">
    <subcellularLocation>
        <location evidence="1">Membrane</location>
        <topology evidence="1">Multi-pass membrane protein</topology>
    </subcellularLocation>
</comment>
<keyword evidence="8" id="KW-1185">Reference proteome</keyword>
<feature type="transmembrane region" description="Helical" evidence="5">
    <location>
        <begin position="447"/>
        <end position="467"/>
    </location>
</feature>
<name>A0A6L6WL58_9RHOB</name>
<dbReference type="RefSeq" id="WP_157024769.1">
    <property type="nucleotide sequence ID" value="NZ_WQLV01000025.1"/>
</dbReference>
<dbReference type="PANTHER" id="PTHR37422:SF23">
    <property type="entry name" value="TEICHURONIC ACID BIOSYNTHESIS PROTEIN TUAE"/>
    <property type="match status" value="1"/>
</dbReference>
<feature type="transmembrane region" description="Helical" evidence="5">
    <location>
        <begin position="55"/>
        <end position="74"/>
    </location>
</feature>
<evidence type="ECO:0000256" key="1">
    <source>
        <dbReference type="ARBA" id="ARBA00004141"/>
    </source>
</evidence>
<evidence type="ECO:0000313" key="7">
    <source>
        <dbReference type="EMBL" id="MVO18573.1"/>
    </source>
</evidence>